<evidence type="ECO:0000313" key="1">
    <source>
        <dbReference type="EMBL" id="ELY38846.1"/>
    </source>
</evidence>
<evidence type="ECO:0000313" key="2">
    <source>
        <dbReference type="Proteomes" id="UP000011599"/>
    </source>
</evidence>
<reference evidence="1 2" key="1">
    <citation type="journal article" date="2014" name="PLoS Genet.">
        <title>Phylogenetically driven sequencing of extremely halophilic archaea reveals strategies for static and dynamic osmo-response.</title>
        <authorList>
            <person name="Becker E.A."/>
            <person name="Seitzer P.M."/>
            <person name="Tritt A."/>
            <person name="Larsen D."/>
            <person name="Krusor M."/>
            <person name="Yao A.I."/>
            <person name="Wu D."/>
            <person name="Madern D."/>
            <person name="Eisen J.A."/>
            <person name="Darling A.E."/>
            <person name="Facciotti M.T."/>
        </authorList>
    </citation>
    <scope>NUCLEOTIDE SEQUENCE [LARGE SCALE GENOMIC DNA]</scope>
    <source>
        <strain evidence="1 2">GA33</strain>
    </source>
</reference>
<dbReference type="PATRIC" id="fig|1114856.3.peg.3245"/>
<accession>L9VP55</accession>
<name>L9VP55_9EURY</name>
<protein>
    <submittedName>
        <fullName evidence="1">LtrC-like protein</fullName>
    </submittedName>
</protein>
<comment type="caution">
    <text evidence="1">The sequence shown here is derived from an EMBL/GenBank/DDBJ whole genome shotgun (WGS) entry which is preliminary data.</text>
</comment>
<dbReference type="eggNOG" id="arCOG07546">
    <property type="taxonomic scope" value="Archaea"/>
</dbReference>
<keyword evidence="2" id="KW-1185">Reference proteome</keyword>
<proteinExistence type="predicted"/>
<dbReference type="Proteomes" id="UP000011599">
    <property type="component" value="Unassembled WGS sequence"/>
</dbReference>
<dbReference type="EMBL" id="AOHW01000040">
    <property type="protein sequence ID" value="ELY38846.1"/>
    <property type="molecule type" value="Genomic_DNA"/>
</dbReference>
<gene>
    <name evidence="1" type="ORF">C496_15682</name>
</gene>
<organism evidence="1 2">
    <name type="scientific">Natronorubrum tibetense GA33</name>
    <dbReference type="NCBI Taxonomy" id="1114856"/>
    <lineage>
        <taxon>Archaea</taxon>
        <taxon>Methanobacteriati</taxon>
        <taxon>Methanobacteriota</taxon>
        <taxon>Stenosarchaea group</taxon>
        <taxon>Halobacteria</taxon>
        <taxon>Halobacteriales</taxon>
        <taxon>Natrialbaceae</taxon>
        <taxon>Natronorubrum</taxon>
    </lineage>
</organism>
<sequence>MNMATSSTSRETFHGSDTRHDEMFSMIDTWLEDLVCKVDDAVSSKQFKE</sequence>
<dbReference type="AlphaFoldDB" id="L9VP55"/>